<evidence type="ECO:0000256" key="3">
    <source>
        <dbReference type="ARBA" id="ARBA00022475"/>
    </source>
</evidence>
<feature type="transmembrane region" description="Helical" evidence="7">
    <location>
        <begin position="147"/>
        <end position="167"/>
    </location>
</feature>
<evidence type="ECO:0000259" key="8">
    <source>
        <dbReference type="PROSITE" id="PS50928"/>
    </source>
</evidence>
<feature type="transmembrane region" description="Helical" evidence="7">
    <location>
        <begin position="74"/>
        <end position="94"/>
    </location>
</feature>
<feature type="transmembrane region" description="Helical" evidence="7">
    <location>
        <begin position="106"/>
        <end position="127"/>
    </location>
</feature>
<evidence type="ECO:0000256" key="4">
    <source>
        <dbReference type="ARBA" id="ARBA00022692"/>
    </source>
</evidence>
<keyword evidence="4 7" id="KW-0812">Transmembrane</keyword>
<gene>
    <name evidence="9" type="ORF">H7C19_12080</name>
</gene>
<dbReference type="Gene3D" id="1.10.3720.10">
    <property type="entry name" value="MetI-like"/>
    <property type="match status" value="1"/>
</dbReference>
<dbReference type="InterPro" id="IPR051393">
    <property type="entry name" value="ABC_transporter_permease"/>
</dbReference>
<evidence type="ECO:0000256" key="2">
    <source>
        <dbReference type="ARBA" id="ARBA00022448"/>
    </source>
</evidence>
<organism evidence="9 10">
    <name type="scientific">Cohnella nanjingensis</name>
    <dbReference type="NCBI Taxonomy" id="1387779"/>
    <lineage>
        <taxon>Bacteria</taxon>
        <taxon>Bacillati</taxon>
        <taxon>Bacillota</taxon>
        <taxon>Bacilli</taxon>
        <taxon>Bacillales</taxon>
        <taxon>Paenibacillaceae</taxon>
        <taxon>Cohnella</taxon>
    </lineage>
</organism>
<dbReference type="AlphaFoldDB" id="A0A7X0RSI2"/>
<dbReference type="GO" id="GO:0055085">
    <property type="term" value="P:transmembrane transport"/>
    <property type="evidence" value="ECO:0007669"/>
    <property type="project" value="InterPro"/>
</dbReference>
<dbReference type="Pfam" id="PF00528">
    <property type="entry name" value="BPD_transp_1"/>
    <property type="match status" value="1"/>
</dbReference>
<dbReference type="PANTHER" id="PTHR30193">
    <property type="entry name" value="ABC TRANSPORTER PERMEASE PROTEIN"/>
    <property type="match status" value="1"/>
</dbReference>
<evidence type="ECO:0000256" key="5">
    <source>
        <dbReference type="ARBA" id="ARBA00022989"/>
    </source>
</evidence>
<evidence type="ECO:0000256" key="1">
    <source>
        <dbReference type="ARBA" id="ARBA00004651"/>
    </source>
</evidence>
<dbReference type="CDD" id="cd06261">
    <property type="entry name" value="TM_PBP2"/>
    <property type="match status" value="1"/>
</dbReference>
<keyword evidence="6 7" id="KW-0472">Membrane</keyword>
<reference evidence="9 10" key="1">
    <citation type="submission" date="2020-08" db="EMBL/GenBank/DDBJ databases">
        <title>Cohnella phylogeny.</title>
        <authorList>
            <person name="Dunlap C."/>
        </authorList>
    </citation>
    <scope>NUCLEOTIDE SEQUENCE [LARGE SCALE GENOMIC DNA]</scope>
    <source>
        <strain evidence="9 10">DSM 28246</strain>
    </source>
</reference>
<proteinExistence type="inferred from homology"/>
<dbReference type="InterPro" id="IPR000515">
    <property type="entry name" value="MetI-like"/>
</dbReference>
<name>A0A7X0RSI2_9BACL</name>
<comment type="subcellular location">
    <subcellularLocation>
        <location evidence="1 7">Cell membrane</location>
        <topology evidence="1 7">Multi-pass membrane protein</topology>
    </subcellularLocation>
</comment>
<evidence type="ECO:0000256" key="7">
    <source>
        <dbReference type="RuleBase" id="RU363032"/>
    </source>
</evidence>
<dbReference type="SUPFAM" id="SSF161098">
    <property type="entry name" value="MetI-like"/>
    <property type="match status" value="1"/>
</dbReference>
<dbReference type="InterPro" id="IPR035906">
    <property type="entry name" value="MetI-like_sf"/>
</dbReference>
<dbReference type="EMBL" id="JACJVP010000021">
    <property type="protein sequence ID" value="MBB6671419.1"/>
    <property type="molecule type" value="Genomic_DNA"/>
</dbReference>
<feature type="transmembrane region" description="Helical" evidence="7">
    <location>
        <begin position="262"/>
        <end position="282"/>
    </location>
</feature>
<keyword evidence="2 7" id="KW-0813">Transport</keyword>
<keyword evidence="5 7" id="KW-1133">Transmembrane helix</keyword>
<sequence>MSYKLQKKVVIFSFLLVPVGLMLFFLLYPTAQLFRYSFTNWDGFSPSLKYIGFDNYTKLLFDFPDAWRAIRNNGLYFVIHTLFIPIELIAAVLLNRAMRGSGFFRFTVLMPYIINGIAVAYMFSYIYNPINGPLNESLRALGLGSWITGWLSDLGVVNYALIAVSIWRFGGVHVILMLAGLQSIPKDLYEAAEIDGASFWQQLRHITLPGIRTTMEIVLFMNVTGALLQYDIPYVMTGGGPGTASSTFGLFSLQTAFTYNNYGLASSMAVSLLILIIVFSSLQNWIIKDRSEA</sequence>
<feature type="transmembrane region" description="Helical" evidence="7">
    <location>
        <begin position="9"/>
        <end position="28"/>
    </location>
</feature>
<keyword evidence="3" id="KW-1003">Cell membrane</keyword>
<dbReference type="RefSeq" id="WP_185142905.1">
    <property type="nucleotide sequence ID" value="NZ_JACJVP010000021.1"/>
</dbReference>
<comment type="caution">
    <text evidence="9">The sequence shown here is derived from an EMBL/GenBank/DDBJ whole genome shotgun (WGS) entry which is preliminary data.</text>
</comment>
<evidence type="ECO:0000313" key="10">
    <source>
        <dbReference type="Proteomes" id="UP000547209"/>
    </source>
</evidence>
<dbReference type="PROSITE" id="PS50928">
    <property type="entry name" value="ABC_TM1"/>
    <property type="match status" value="1"/>
</dbReference>
<feature type="transmembrane region" description="Helical" evidence="7">
    <location>
        <begin position="217"/>
        <end position="236"/>
    </location>
</feature>
<accession>A0A7X0RSI2</accession>
<evidence type="ECO:0000313" key="9">
    <source>
        <dbReference type="EMBL" id="MBB6671419.1"/>
    </source>
</evidence>
<feature type="domain" description="ABC transmembrane type-1" evidence="8">
    <location>
        <begin position="69"/>
        <end position="283"/>
    </location>
</feature>
<comment type="similarity">
    <text evidence="7">Belongs to the binding-protein-dependent transport system permease family.</text>
</comment>
<dbReference type="GO" id="GO:0005886">
    <property type="term" value="C:plasma membrane"/>
    <property type="evidence" value="ECO:0007669"/>
    <property type="project" value="UniProtKB-SubCell"/>
</dbReference>
<evidence type="ECO:0000256" key="6">
    <source>
        <dbReference type="ARBA" id="ARBA00023136"/>
    </source>
</evidence>
<dbReference type="PANTHER" id="PTHR30193:SF37">
    <property type="entry name" value="INNER MEMBRANE ABC TRANSPORTER PERMEASE PROTEIN YCJO"/>
    <property type="match status" value="1"/>
</dbReference>
<keyword evidence="10" id="KW-1185">Reference proteome</keyword>
<protein>
    <submittedName>
        <fullName evidence="9">Sugar ABC transporter permease</fullName>
    </submittedName>
</protein>
<dbReference type="Proteomes" id="UP000547209">
    <property type="component" value="Unassembled WGS sequence"/>
</dbReference>